<dbReference type="STRING" id="545501.BN997_00669"/>
<dbReference type="Proteomes" id="UP000040453">
    <property type="component" value="Unassembled WGS sequence"/>
</dbReference>
<dbReference type="PANTHER" id="PTHR43431:SF7">
    <property type="entry name" value="OXIDOREDUCTASE, SHORT CHAIN DEHYDROGENASE_REDUCTASE FAMILY (AFU_ORTHOLOGUE AFUA_5G14000)"/>
    <property type="match status" value="1"/>
</dbReference>
<reference evidence="1 2" key="1">
    <citation type="submission" date="2014-11" db="EMBL/GenBank/DDBJ databases">
        <authorList>
            <person name="Urmite Genomes Urmite Genomes"/>
        </authorList>
    </citation>
    <scope>NUCLEOTIDE SEQUENCE [LARGE SCALE GENOMIC DNA]</scope>
    <source>
        <strain evidence="1 2">Oc5</strain>
    </source>
</reference>
<dbReference type="EMBL" id="CDGG01000001">
    <property type="protein sequence ID" value="CEI80859.1"/>
    <property type="molecule type" value="Genomic_DNA"/>
</dbReference>
<sequence>MKTIAIVGAGPGLGLSIAKKFGEKGFRVATIARNPEKLAIIERKLKELNIETQSFVADVTNLAALKQAIQSAKKAFGSIDVLEFSPYAKEDIFTSVLETKPQSVVDIMNSYLLAGILSVNEVLPDMISNGSGAILFTTGVSTIFPLPYAGNAGIVGAGMRNYALNLHNELKEKGVFIGHLSIGAMIQPGTEGDPDLIAEAWYNLYENNDHFEEVFPPGLDQTILLGGN</sequence>
<dbReference type="OrthoDB" id="9799818at2"/>
<gene>
    <name evidence="1" type="primary">fabG_1</name>
    <name evidence="1" type="ORF">BN997_00669</name>
</gene>
<dbReference type="PANTHER" id="PTHR43431">
    <property type="entry name" value="OXIDOREDUCTASE, SHORT CHAIN DEHYDROGENASE/REDUCTASE FAMILY (AFU_ORTHOLOGUE AFUA_5G14000)"/>
    <property type="match status" value="1"/>
</dbReference>
<dbReference type="Pfam" id="PF00106">
    <property type="entry name" value="adh_short"/>
    <property type="match status" value="1"/>
</dbReference>
<keyword evidence="2" id="KW-1185">Reference proteome</keyword>
<accession>A0A0A1MM34</accession>
<organism evidence="1 2">
    <name type="scientific">Oceanobacillus oncorhynchi</name>
    <dbReference type="NCBI Taxonomy" id="545501"/>
    <lineage>
        <taxon>Bacteria</taxon>
        <taxon>Bacillati</taxon>
        <taxon>Bacillota</taxon>
        <taxon>Bacilli</taxon>
        <taxon>Bacillales</taxon>
        <taxon>Bacillaceae</taxon>
        <taxon>Oceanobacillus</taxon>
    </lineage>
</organism>
<proteinExistence type="predicted"/>
<protein>
    <submittedName>
        <fullName evidence="1">3-oxoacyl-[acyl-carrier-protein] reductase FabG</fullName>
    </submittedName>
</protein>
<dbReference type="InterPro" id="IPR002347">
    <property type="entry name" value="SDR_fam"/>
</dbReference>
<dbReference type="RefSeq" id="WP_042529641.1">
    <property type="nucleotide sequence ID" value="NZ_CAXOIH010000013.1"/>
</dbReference>
<dbReference type="InterPro" id="IPR036291">
    <property type="entry name" value="NAD(P)-bd_dom_sf"/>
</dbReference>
<dbReference type="Gene3D" id="3.40.50.720">
    <property type="entry name" value="NAD(P)-binding Rossmann-like Domain"/>
    <property type="match status" value="1"/>
</dbReference>
<evidence type="ECO:0000313" key="1">
    <source>
        <dbReference type="EMBL" id="CEI80859.1"/>
    </source>
</evidence>
<dbReference type="SUPFAM" id="SSF51735">
    <property type="entry name" value="NAD(P)-binding Rossmann-fold domains"/>
    <property type="match status" value="1"/>
</dbReference>
<dbReference type="AlphaFoldDB" id="A0A0A1MM34"/>
<evidence type="ECO:0000313" key="2">
    <source>
        <dbReference type="Proteomes" id="UP000040453"/>
    </source>
</evidence>
<name>A0A0A1MM34_9BACI</name>